<sequence length="134" mass="14962">MSFSDPSEPSYPPPGQGDQLLGSIPTQSDSTCNSDPSSAWRAGQEPGPSHGSQYLSEIRQLHEIMCEVQQDIGELKRDFHDFRNQIKRKRYLKQANASRPLSITTRRKMRNACCGKRKSSLRAIPSTGTPDIQS</sequence>
<gene>
    <name evidence="2" type="ORF">FOQG_16878</name>
</gene>
<evidence type="ECO:0000313" key="3">
    <source>
        <dbReference type="Proteomes" id="UP000030663"/>
    </source>
</evidence>
<proteinExistence type="predicted"/>
<accession>X0C6U5</accession>
<protein>
    <submittedName>
        <fullName evidence="2">Uncharacterized protein</fullName>
    </submittedName>
</protein>
<feature type="compositionally biased region" description="Polar residues" evidence="1">
    <location>
        <begin position="24"/>
        <end position="37"/>
    </location>
</feature>
<feature type="region of interest" description="Disordered" evidence="1">
    <location>
        <begin position="1"/>
        <end position="55"/>
    </location>
</feature>
<dbReference type="AlphaFoldDB" id="X0C6U5"/>
<dbReference type="Proteomes" id="UP000030663">
    <property type="component" value="Unassembled WGS sequence"/>
</dbReference>
<dbReference type="HOGENOM" id="CLU_1896313_0_0_1"/>
<evidence type="ECO:0000256" key="1">
    <source>
        <dbReference type="SAM" id="MobiDB-lite"/>
    </source>
</evidence>
<evidence type="ECO:0000313" key="2">
    <source>
        <dbReference type="EMBL" id="EXK78452.1"/>
    </source>
</evidence>
<keyword evidence="3" id="KW-1185">Reference proteome</keyword>
<dbReference type="EMBL" id="JH658518">
    <property type="protein sequence ID" value="EXK78452.1"/>
    <property type="molecule type" value="Genomic_DNA"/>
</dbReference>
<feature type="region of interest" description="Disordered" evidence="1">
    <location>
        <begin position="97"/>
        <end position="134"/>
    </location>
</feature>
<feature type="compositionally biased region" description="Basic residues" evidence="1">
    <location>
        <begin position="105"/>
        <end position="120"/>
    </location>
</feature>
<name>X0C6U5_FUSOX</name>
<reference evidence="2 3" key="1">
    <citation type="submission" date="2011-11" db="EMBL/GenBank/DDBJ databases">
        <title>The Genome Sequence of Fusarium oxysporum PHW815.</title>
        <authorList>
            <consortium name="The Broad Institute Genome Sequencing Platform"/>
            <person name="Ma L.-J."/>
            <person name="Gale L.R."/>
            <person name="Schwartz D.C."/>
            <person name="Zhou S."/>
            <person name="Corby-Kistler H."/>
            <person name="Young S.K."/>
            <person name="Zeng Q."/>
            <person name="Gargeya S."/>
            <person name="Fitzgerald M."/>
            <person name="Haas B."/>
            <person name="Abouelleil A."/>
            <person name="Alvarado L."/>
            <person name="Arachchi H.M."/>
            <person name="Berlin A."/>
            <person name="Brown A."/>
            <person name="Chapman S.B."/>
            <person name="Chen Z."/>
            <person name="Dunbar C."/>
            <person name="Freedman E."/>
            <person name="Gearin G."/>
            <person name="Goldberg J."/>
            <person name="Griggs A."/>
            <person name="Gujja S."/>
            <person name="Heiman D."/>
            <person name="Howarth C."/>
            <person name="Larson L."/>
            <person name="Lui A."/>
            <person name="MacDonald P.J.P."/>
            <person name="Montmayeur A."/>
            <person name="Murphy C."/>
            <person name="Neiman D."/>
            <person name="Pearson M."/>
            <person name="Priest M."/>
            <person name="Roberts A."/>
            <person name="Saif S."/>
            <person name="Shea T."/>
            <person name="Shenoy N."/>
            <person name="Sisk P."/>
            <person name="Stolte C."/>
            <person name="Sykes S."/>
            <person name="Wortman J."/>
            <person name="Nusbaum C."/>
            <person name="Birren B."/>
        </authorList>
    </citation>
    <scope>NUCLEOTIDE SEQUENCE [LARGE SCALE GENOMIC DNA]</scope>
    <source>
        <strain evidence="2 3">54005</strain>
    </source>
</reference>
<organism evidence="2 3">
    <name type="scientific">Fusarium oxysporum f. sp. raphani 54005</name>
    <dbReference type="NCBI Taxonomy" id="1089458"/>
    <lineage>
        <taxon>Eukaryota</taxon>
        <taxon>Fungi</taxon>
        <taxon>Dikarya</taxon>
        <taxon>Ascomycota</taxon>
        <taxon>Pezizomycotina</taxon>
        <taxon>Sordariomycetes</taxon>
        <taxon>Hypocreomycetidae</taxon>
        <taxon>Hypocreales</taxon>
        <taxon>Nectriaceae</taxon>
        <taxon>Fusarium</taxon>
        <taxon>Fusarium oxysporum species complex</taxon>
    </lineage>
</organism>